<dbReference type="Proteomes" id="UP000708208">
    <property type="component" value="Unassembled WGS sequence"/>
</dbReference>
<evidence type="ECO:0000313" key="1">
    <source>
        <dbReference type="EMBL" id="CAG7678332.1"/>
    </source>
</evidence>
<protein>
    <submittedName>
        <fullName evidence="1">Uncharacterized protein</fullName>
    </submittedName>
</protein>
<name>A0A8J2NKE3_9HEXA</name>
<sequence length="101" mass="11919">MAQTRKVDYENDQQWPAEFWNRVIKFEHLKNVGKQKAGRCIRKSKQVLKGLCNDIEASMRENDDTEKRVLKYHQVVTPKRATIAPKRKLSIPPSRTHYVLQ</sequence>
<dbReference type="AlphaFoldDB" id="A0A8J2NKE3"/>
<gene>
    <name evidence="1" type="ORF">AFUS01_LOCUS2576</name>
</gene>
<evidence type="ECO:0000313" key="2">
    <source>
        <dbReference type="Proteomes" id="UP000708208"/>
    </source>
</evidence>
<keyword evidence="2" id="KW-1185">Reference proteome</keyword>
<accession>A0A8J2NKE3</accession>
<proteinExistence type="predicted"/>
<comment type="caution">
    <text evidence="1">The sequence shown here is derived from an EMBL/GenBank/DDBJ whole genome shotgun (WGS) entry which is preliminary data.</text>
</comment>
<organism evidence="1 2">
    <name type="scientific">Allacma fusca</name>
    <dbReference type="NCBI Taxonomy" id="39272"/>
    <lineage>
        <taxon>Eukaryota</taxon>
        <taxon>Metazoa</taxon>
        <taxon>Ecdysozoa</taxon>
        <taxon>Arthropoda</taxon>
        <taxon>Hexapoda</taxon>
        <taxon>Collembola</taxon>
        <taxon>Symphypleona</taxon>
        <taxon>Sminthuridae</taxon>
        <taxon>Allacma</taxon>
    </lineage>
</organism>
<dbReference type="EMBL" id="CAJVCH010014843">
    <property type="protein sequence ID" value="CAG7678332.1"/>
    <property type="molecule type" value="Genomic_DNA"/>
</dbReference>
<reference evidence="1" key="1">
    <citation type="submission" date="2021-06" db="EMBL/GenBank/DDBJ databases">
        <authorList>
            <person name="Hodson N. C."/>
            <person name="Mongue J. A."/>
            <person name="Jaron S. K."/>
        </authorList>
    </citation>
    <scope>NUCLEOTIDE SEQUENCE</scope>
</reference>